<accession>A0ABP9LFJ3</accession>
<dbReference type="Proteomes" id="UP001501083">
    <property type="component" value="Unassembled WGS sequence"/>
</dbReference>
<evidence type="ECO:0000313" key="1">
    <source>
        <dbReference type="EMBL" id="GAA5075465.1"/>
    </source>
</evidence>
<keyword evidence="2" id="KW-1185">Reference proteome</keyword>
<proteinExistence type="predicted"/>
<evidence type="ECO:0008006" key="3">
    <source>
        <dbReference type="Google" id="ProtNLM"/>
    </source>
</evidence>
<evidence type="ECO:0000313" key="2">
    <source>
        <dbReference type="Proteomes" id="UP001501083"/>
    </source>
</evidence>
<name>A0ABP9LFJ3_9GAMM</name>
<sequence length="307" mass="30859">MAKISAYGPAATLTGVEMIPAVQGGATVRLTPALIATYAFSPYGVNTFPARGSTGALEPKPITDYALTLLDDVNAAGARLTLGAGTVNSVAVANATGITWAGGPITESGTLTPTLSANLQAWHGLATSAKQDADADLTAVAALSTTGMAARTGAGTWAVRTIAGTSGRITVTNGDGVAGAPTIDIPTTLITSGTYTPTLTNGGNVATSTPFTCQYLRTGNTVTVSGKFDLTTTAAAGTQSTINVSLPIASNLANQNELAGTAAGFAGSSVESCGVFGDSTNDRATVSFYATQTGSRSFFFQFTYRVQ</sequence>
<dbReference type="EMBL" id="BAABKY010000002">
    <property type="protein sequence ID" value="GAA5075465.1"/>
    <property type="molecule type" value="Genomic_DNA"/>
</dbReference>
<protein>
    <recommendedName>
        <fullName evidence="3">Tail fiber protein</fullName>
    </recommendedName>
</protein>
<reference evidence="2" key="1">
    <citation type="journal article" date="2019" name="Int. J. Syst. Evol. Microbiol.">
        <title>The Global Catalogue of Microorganisms (GCM) 10K type strain sequencing project: providing services to taxonomists for standard genome sequencing and annotation.</title>
        <authorList>
            <consortium name="The Broad Institute Genomics Platform"/>
            <consortium name="The Broad Institute Genome Sequencing Center for Infectious Disease"/>
            <person name="Wu L."/>
            <person name="Ma J."/>
        </authorList>
    </citation>
    <scope>NUCLEOTIDE SEQUENCE [LARGE SCALE GENOMIC DNA]</scope>
    <source>
        <strain evidence="2">JCM 19212</strain>
    </source>
</reference>
<organism evidence="1 2">
    <name type="scientific">Lysobacter panacisoli</name>
    <dbReference type="NCBI Taxonomy" id="1255263"/>
    <lineage>
        <taxon>Bacteria</taxon>
        <taxon>Pseudomonadati</taxon>
        <taxon>Pseudomonadota</taxon>
        <taxon>Gammaproteobacteria</taxon>
        <taxon>Lysobacterales</taxon>
        <taxon>Lysobacteraceae</taxon>
        <taxon>Lysobacter</taxon>
    </lineage>
</organism>
<dbReference type="RefSeq" id="WP_158985750.1">
    <property type="nucleotide sequence ID" value="NZ_BAABKY010000002.1"/>
</dbReference>
<comment type="caution">
    <text evidence="1">The sequence shown here is derived from an EMBL/GenBank/DDBJ whole genome shotgun (WGS) entry which is preliminary data.</text>
</comment>
<gene>
    <name evidence="1" type="ORF">GCM10025759_19030</name>
</gene>